<feature type="active site" description="Proton acceptor" evidence="16">
    <location>
        <position position="112"/>
    </location>
</feature>
<evidence type="ECO:0000256" key="12">
    <source>
        <dbReference type="ARBA" id="ARBA00022958"/>
    </source>
</evidence>
<dbReference type="GO" id="GO:0015937">
    <property type="term" value="P:coenzyme A biosynthetic process"/>
    <property type="evidence" value="ECO:0007669"/>
    <property type="project" value="UniProtKB-UniRule"/>
</dbReference>
<evidence type="ECO:0000256" key="1">
    <source>
        <dbReference type="ARBA" id="ARBA00001206"/>
    </source>
</evidence>
<comment type="function">
    <text evidence="16">Catalyzes the phosphorylation of pantothenate (Pan), the first step in CoA biosynthesis.</text>
</comment>
<evidence type="ECO:0000256" key="5">
    <source>
        <dbReference type="ARBA" id="ARBA00011738"/>
    </source>
</evidence>
<keyword evidence="9 16" id="KW-0547">Nucleotide-binding</keyword>
<evidence type="ECO:0000256" key="3">
    <source>
        <dbReference type="ARBA" id="ARBA00004496"/>
    </source>
</evidence>
<comment type="cofactor">
    <cofactor evidence="2">
        <name>K(+)</name>
        <dbReference type="ChEBI" id="CHEBI:29103"/>
    </cofactor>
</comment>
<comment type="subcellular location">
    <subcellularLocation>
        <location evidence="3 16">Cytoplasm</location>
    </subcellularLocation>
</comment>
<feature type="binding site" evidence="16">
    <location>
        <begin position="7"/>
        <end position="14"/>
    </location>
    <ligand>
        <name>ATP</name>
        <dbReference type="ChEBI" id="CHEBI:30616"/>
    </ligand>
</feature>
<dbReference type="InterPro" id="IPR004619">
    <property type="entry name" value="Type_III_PanK"/>
</dbReference>
<sequence length="259" mass="28619">MKILEIDAGNTRIKWRLLEYTNQQKWGITSGFVFSPALESELPEALCQQLHELKKENIKVVRTSNVRGEGFADSLSLFCKKHFSINVNYARVSAELAGLKNAYQNFEALGVDRWLAMLSAYRSAQSAVCIVDCGSAITIDLINAEGQHEGGFIVPGLQLMQRSLGEHTANLKYQPESTGNIEPGKNTAEAIDHGILNMALGMLEKVHRERGADLCWYLCGGDAAALSSFIKWQHEVKPELVMDGLEIACAYSGLSVKER</sequence>
<reference evidence="18" key="1">
    <citation type="submission" date="2017-08" db="EMBL/GenBank/DDBJ databases">
        <title>A dynamic microbial community with high functional redundancy inhabits the cold, oxic subseafloor aquifer.</title>
        <authorList>
            <person name="Tully B.J."/>
            <person name="Wheat C.G."/>
            <person name="Glazer B.T."/>
            <person name="Huber J.A."/>
        </authorList>
    </citation>
    <scope>NUCLEOTIDE SEQUENCE [LARGE SCALE GENOMIC DNA]</scope>
</reference>
<accession>A0A2A5CH94</accession>
<comment type="cofactor">
    <cofactor evidence="16">
        <name>NH4(+)</name>
        <dbReference type="ChEBI" id="CHEBI:28938"/>
    </cofactor>
    <cofactor evidence="16">
        <name>K(+)</name>
        <dbReference type="ChEBI" id="CHEBI:29103"/>
    </cofactor>
    <text evidence="16">A monovalent cation. Ammonium or potassium.</text>
</comment>
<evidence type="ECO:0000256" key="2">
    <source>
        <dbReference type="ARBA" id="ARBA00001958"/>
    </source>
</evidence>
<feature type="binding site" evidence="16">
    <location>
        <position position="135"/>
    </location>
    <ligand>
        <name>ATP</name>
        <dbReference type="ChEBI" id="CHEBI:30616"/>
    </ligand>
</feature>
<keyword evidence="7 16" id="KW-0963">Cytoplasm</keyword>
<dbReference type="InterPro" id="IPR043129">
    <property type="entry name" value="ATPase_NBD"/>
</dbReference>
<evidence type="ECO:0000256" key="14">
    <source>
        <dbReference type="ARBA" id="ARBA00038036"/>
    </source>
</evidence>
<dbReference type="SUPFAM" id="SSF53067">
    <property type="entry name" value="Actin-like ATPase domain"/>
    <property type="match status" value="2"/>
</dbReference>
<dbReference type="Pfam" id="PF03309">
    <property type="entry name" value="Pan_kinase"/>
    <property type="match status" value="1"/>
</dbReference>
<feature type="binding site" evidence="16">
    <location>
        <position position="187"/>
    </location>
    <ligand>
        <name>substrate</name>
    </ligand>
</feature>
<evidence type="ECO:0000256" key="10">
    <source>
        <dbReference type="ARBA" id="ARBA00022777"/>
    </source>
</evidence>
<evidence type="ECO:0000313" key="17">
    <source>
        <dbReference type="EMBL" id="PCJ42756.1"/>
    </source>
</evidence>
<evidence type="ECO:0000256" key="16">
    <source>
        <dbReference type="HAMAP-Rule" id="MF_01274"/>
    </source>
</evidence>
<dbReference type="PANTHER" id="PTHR34265:SF1">
    <property type="entry name" value="TYPE III PANTOTHENATE KINASE"/>
    <property type="match status" value="1"/>
</dbReference>
<evidence type="ECO:0000256" key="9">
    <source>
        <dbReference type="ARBA" id="ARBA00022741"/>
    </source>
</evidence>
<proteinExistence type="inferred from homology"/>
<dbReference type="GO" id="GO:0005524">
    <property type="term" value="F:ATP binding"/>
    <property type="evidence" value="ECO:0007669"/>
    <property type="project" value="UniProtKB-UniRule"/>
</dbReference>
<evidence type="ECO:0000256" key="6">
    <source>
        <dbReference type="ARBA" id="ARBA00012102"/>
    </source>
</evidence>
<protein>
    <recommendedName>
        <fullName evidence="15 16">Type III pantothenate kinase</fullName>
        <ecNumber evidence="6 16">2.7.1.33</ecNumber>
    </recommendedName>
    <alternativeName>
        <fullName evidence="16">PanK-III</fullName>
    </alternativeName>
    <alternativeName>
        <fullName evidence="16">Pantothenic acid kinase</fullName>
    </alternativeName>
</protein>
<dbReference type="Proteomes" id="UP000228987">
    <property type="component" value="Unassembled WGS sequence"/>
</dbReference>
<dbReference type="Gene3D" id="3.30.420.40">
    <property type="match status" value="2"/>
</dbReference>
<dbReference type="PANTHER" id="PTHR34265">
    <property type="entry name" value="TYPE III PANTOTHENATE KINASE"/>
    <property type="match status" value="1"/>
</dbReference>
<dbReference type="GO" id="GO:0046872">
    <property type="term" value="F:metal ion binding"/>
    <property type="evidence" value="ECO:0007669"/>
    <property type="project" value="UniProtKB-KW"/>
</dbReference>
<keyword evidence="13 16" id="KW-0173">Coenzyme A biosynthesis</keyword>
<keyword evidence="11 16" id="KW-0067">ATP-binding</keyword>
<dbReference type="GO" id="GO:0004594">
    <property type="term" value="F:pantothenate kinase activity"/>
    <property type="evidence" value="ECO:0007669"/>
    <property type="project" value="UniProtKB-UniRule"/>
</dbReference>
<comment type="subunit">
    <text evidence="5 16">Homodimer.</text>
</comment>
<comment type="similarity">
    <text evidence="14 16">Belongs to the type III pantothenate kinase family.</text>
</comment>
<dbReference type="EMBL" id="NVWI01000002">
    <property type="protein sequence ID" value="PCJ42756.1"/>
    <property type="molecule type" value="Genomic_DNA"/>
</dbReference>
<dbReference type="CDD" id="cd24015">
    <property type="entry name" value="ASKHA_NBD_PanK-III"/>
    <property type="match status" value="1"/>
</dbReference>
<dbReference type="GO" id="GO:0005737">
    <property type="term" value="C:cytoplasm"/>
    <property type="evidence" value="ECO:0007669"/>
    <property type="project" value="UniProtKB-SubCell"/>
</dbReference>
<comment type="catalytic activity">
    <reaction evidence="1 16">
        <text>(R)-pantothenate + ATP = (R)-4'-phosphopantothenate + ADP + H(+)</text>
        <dbReference type="Rhea" id="RHEA:16373"/>
        <dbReference type="ChEBI" id="CHEBI:10986"/>
        <dbReference type="ChEBI" id="CHEBI:15378"/>
        <dbReference type="ChEBI" id="CHEBI:29032"/>
        <dbReference type="ChEBI" id="CHEBI:30616"/>
        <dbReference type="ChEBI" id="CHEBI:456216"/>
        <dbReference type="EC" id="2.7.1.33"/>
    </reaction>
</comment>
<keyword evidence="10 16" id="KW-0418">Kinase</keyword>
<keyword evidence="12 16" id="KW-0630">Potassium</keyword>
<feature type="binding site" evidence="16">
    <location>
        <position position="132"/>
    </location>
    <ligand>
        <name>K(+)</name>
        <dbReference type="ChEBI" id="CHEBI:29103"/>
    </ligand>
</feature>
<evidence type="ECO:0000256" key="7">
    <source>
        <dbReference type="ARBA" id="ARBA00022490"/>
    </source>
</evidence>
<organism evidence="17 18">
    <name type="scientific">SAR86 cluster bacterium</name>
    <dbReference type="NCBI Taxonomy" id="2030880"/>
    <lineage>
        <taxon>Bacteria</taxon>
        <taxon>Pseudomonadati</taxon>
        <taxon>Pseudomonadota</taxon>
        <taxon>Gammaproteobacteria</taxon>
        <taxon>SAR86 cluster</taxon>
    </lineage>
</organism>
<evidence type="ECO:0000313" key="18">
    <source>
        <dbReference type="Proteomes" id="UP000228987"/>
    </source>
</evidence>
<dbReference type="AlphaFoldDB" id="A0A2A5CH94"/>
<evidence type="ECO:0000256" key="4">
    <source>
        <dbReference type="ARBA" id="ARBA00005225"/>
    </source>
</evidence>
<evidence type="ECO:0000256" key="11">
    <source>
        <dbReference type="ARBA" id="ARBA00022840"/>
    </source>
</evidence>
<feature type="binding site" evidence="16">
    <location>
        <begin position="110"/>
        <end position="113"/>
    </location>
    <ligand>
        <name>substrate</name>
    </ligand>
</feature>
<dbReference type="EC" id="2.7.1.33" evidence="6 16"/>
<keyword evidence="8 16" id="KW-0808">Transferase</keyword>
<name>A0A2A5CH94_9GAMM</name>
<dbReference type="HAMAP" id="MF_01274">
    <property type="entry name" value="Pantothen_kinase_3"/>
    <property type="match status" value="1"/>
</dbReference>
<evidence type="ECO:0000256" key="15">
    <source>
        <dbReference type="ARBA" id="ARBA00040883"/>
    </source>
</evidence>
<comment type="caution">
    <text evidence="17">The sequence shown here is derived from an EMBL/GenBank/DDBJ whole genome shotgun (WGS) entry which is preliminary data.</text>
</comment>
<gene>
    <name evidence="16" type="primary">coaX</name>
    <name evidence="17" type="ORF">COA71_04445</name>
</gene>
<evidence type="ECO:0000256" key="13">
    <source>
        <dbReference type="ARBA" id="ARBA00022993"/>
    </source>
</evidence>
<feature type="binding site" evidence="16">
    <location>
        <position position="103"/>
    </location>
    <ligand>
        <name>substrate</name>
    </ligand>
</feature>
<keyword evidence="16" id="KW-0479">Metal-binding</keyword>
<dbReference type="NCBIfam" id="TIGR00671">
    <property type="entry name" value="baf"/>
    <property type="match status" value="1"/>
</dbReference>
<comment type="pathway">
    <text evidence="4 16">Cofactor biosynthesis; coenzyme A biosynthesis; CoA from (R)-pantothenate: step 1/5.</text>
</comment>
<dbReference type="UniPathway" id="UPA00241">
    <property type="reaction ID" value="UER00352"/>
</dbReference>
<evidence type="ECO:0000256" key="8">
    <source>
        <dbReference type="ARBA" id="ARBA00022679"/>
    </source>
</evidence>